<accession>A0ACC3S5T7</accession>
<evidence type="ECO:0000313" key="2">
    <source>
        <dbReference type="Proteomes" id="UP001320706"/>
    </source>
</evidence>
<sequence length="425" mass="47135">MYLTHYARAEPGTAAYANESNAYEILSVTGVFGFLALLAVVLRMYVRMFMLKYSGSDDWVMVAAMALGVAVYVCFIGESPYGLGHHLSTLSTEELVIFSRCLHNRIPLYTHLRMHTNCSPVEYSAATEGRVLFQQRYIRSHWYFQQWLLVINMVTDVVLAVLPIPVIIKLQVERRVKIALIVVLALGMVACVCGAVKTNYQSTFLEDPDRTWNDHLFIWSALEVYVSILAASLPTLKPLFAAFLTSARTTMGRSGNGTVPLSSHRARHLHSGAFGYEKQIDSVGSNAIPLSQLSTPAPAAQRDNYFAYSGKGFDVKTTCSRTDRNLPLSKYSVDEDEEEEVTNLESSVARTPGIVRTTKVVTRSEPKALDGHLGRGRMGHVSAGHSQNDDIQESEREYESNHKRSYGADSGSVHELLGKRGAEDV</sequence>
<dbReference type="Proteomes" id="UP001320706">
    <property type="component" value="Unassembled WGS sequence"/>
</dbReference>
<gene>
    <name evidence="1" type="ORF">M8818_006462</name>
</gene>
<protein>
    <submittedName>
        <fullName evidence="1">Uncharacterized protein</fullName>
    </submittedName>
</protein>
<reference evidence="1" key="1">
    <citation type="submission" date="2024-02" db="EMBL/GenBank/DDBJ databases">
        <title>Metagenome Assembled Genome of Zalaria obscura JY119.</title>
        <authorList>
            <person name="Vighnesh L."/>
            <person name="Jagadeeshwari U."/>
            <person name="Venkata Ramana C."/>
            <person name="Sasikala C."/>
        </authorList>
    </citation>
    <scope>NUCLEOTIDE SEQUENCE</scope>
    <source>
        <strain evidence="1">JY119</strain>
    </source>
</reference>
<organism evidence="1 2">
    <name type="scientific">Zalaria obscura</name>
    <dbReference type="NCBI Taxonomy" id="2024903"/>
    <lineage>
        <taxon>Eukaryota</taxon>
        <taxon>Fungi</taxon>
        <taxon>Dikarya</taxon>
        <taxon>Ascomycota</taxon>
        <taxon>Pezizomycotina</taxon>
        <taxon>Dothideomycetes</taxon>
        <taxon>Dothideomycetidae</taxon>
        <taxon>Dothideales</taxon>
        <taxon>Zalariaceae</taxon>
        <taxon>Zalaria</taxon>
    </lineage>
</organism>
<evidence type="ECO:0000313" key="1">
    <source>
        <dbReference type="EMBL" id="KAK8198595.1"/>
    </source>
</evidence>
<dbReference type="EMBL" id="JAMKPW020000040">
    <property type="protein sequence ID" value="KAK8198595.1"/>
    <property type="molecule type" value="Genomic_DNA"/>
</dbReference>
<name>A0ACC3S5T7_9PEZI</name>
<comment type="caution">
    <text evidence="1">The sequence shown here is derived from an EMBL/GenBank/DDBJ whole genome shotgun (WGS) entry which is preliminary data.</text>
</comment>
<keyword evidence="2" id="KW-1185">Reference proteome</keyword>
<proteinExistence type="predicted"/>